<accession>A0A6M3JSP3</accession>
<dbReference type="Pfam" id="PF13443">
    <property type="entry name" value="HTH_26"/>
    <property type="match status" value="1"/>
</dbReference>
<sequence>MWEKIEQAMMKKGIKPTTKEFRRLTGFSTNLCAKFRANRKENIRVSNIELVANILDVSISELLGESK</sequence>
<dbReference type="AlphaFoldDB" id="A0A6M3JSP3"/>
<evidence type="ECO:0000259" key="1">
    <source>
        <dbReference type="Pfam" id="PF13443"/>
    </source>
</evidence>
<dbReference type="Gene3D" id="1.10.260.40">
    <property type="entry name" value="lambda repressor-like DNA-binding domains"/>
    <property type="match status" value="1"/>
</dbReference>
<protein>
    <submittedName>
        <fullName evidence="3">Putative DNA binding, helix-turn-helix domain containing protein</fullName>
    </submittedName>
</protein>
<organism evidence="3">
    <name type="scientific">viral metagenome</name>
    <dbReference type="NCBI Taxonomy" id="1070528"/>
    <lineage>
        <taxon>unclassified sequences</taxon>
        <taxon>metagenomes</taxon>
        <taxon>organismal metagenomes</taxon>
    </lineage>
</organism>
<name>A0A6M3JSP3_9ZZZZ</name>
<proteinExistence type="predicted"/>
<evidence type="ECO:0000313" key="3">
    <source>
        <dbReference type="EMBL" id="QJA73099.1"/>
    </source>
</evidence>
<reference evidence="3" key="1">
    <citation type="submission" date="2020-03" db="EMBL/GenBank/DDBJ databases">
        <title>The deep terrestrial virosphere.</title>
        <authorList>
            <person name="Holmfeldt K."/>
            <person name="Nilsson E."/>
            <person name="Simone D."/>
            <person name="Lopez-Fernandez M."/>
            <person name="Wu X."/>
            <person name="de Brujin I."/>
            <person name="Lundin D."/>
            <person name="Andersson A."/>
            <person name="Bertilsson S."/>
            <person name="Dopson M."/>
        </authorList>
    </citation>
    <scope>NUCLEOTIDE SEQUENCE</scope>
    <source>
        <strain evidence="3">MM415A02495</strain>
        <strain evidence="2">MM415B01784</strain>
    </source>
</reference>
<dbReference type="InterPro" id="IPR001387">
    <property type="entry name" value="Cro/C1-type_HTH"/>
</dbReference>
<dbReference type="InterPro" id="IPR010982">
    <property type="entry name" value="Lambda_DNA-bd_dom_sf"/>
</dbReference>
<gene>
    <name evidence="3" type="ORF">MM415A02495_0003</name>
    <name evidence="2" type="ORF">MM415B01784_0031</name>
</gene>
<dbReference type="GO" id="GO:0003677">
    <property type="term" value="F:DNA binding"/>
    <property type="evidence" value="ECO:0007669"/>
    <property type="project" value="InterPro"/>
</dbReference>
<feature type="domain" description="HTH cro/C1-type" evidence="1">
    <location>
        <begin position="4"/>
        <end position="63"/>
    </location>
</feature>
<dbReference type="EMBL" id="MT142002">
    <property type="protein sequence ID" value="QJA73099.1"/>
    <property type="molecule type" value="Genomic_DNA"/>
</dbReference>
<evidence type="ECO:0000313" key="2">
    <source>
        <dbReference type="EMBL" id="QJA56841.1"/>
    </source>
</evidence>
<dbReference type="EMBL" id="MT141240">
    <property type="protein sequence ID" value="QJA56841.1"/>
    <property type="molecule type" value="Genomic_DNA"/>
</dbReference>